<feature type="coiled-coil region" evidence="1">
    <location>
        <begin position="1"/>
        <end position="49"/>
    </location>
</feature>
<dbReference type="AlphaFoldDB" id="A0A699VT28"/>
<evidence type="ECO:0000313" key="2">
    <source>
        <dbReference type="EMBL" id="GFD37523.1"/>
    </source>
</evidence>
<sequence>MDQYKEREVKYIETIRSLERDKECNLIKINKLTNEVETLQEEMDVVDGKLARLIKSSKDLEDIIESDKPAERPTTNKVEFVKATERPTTDKVETAKKHAVRYAEMYRRTSK</sequence>
<comment type="caution">
    <text evidence="2">The sequence shown here is derived from an EMBL/GenBank/DDBJ whole genome shotgun (WGS) entry which is preliminary data.</text>
</comment>
<gene>
    <name evidence="2" type="ORF">Tci_909492</name>
</gene>
<accession>A0A699VT28</accession>
<name>A0A699VT28_TANCI</name>
<organism evidence="2">
    <name type="scientific">Tanacetum cinerariifolium</name>
    <name type="common">Dalmatian daisy</name>
    <name type="synonym">Chrysanthemum cinerariifolium</name>
    <dbReference type="NCBI Taxonomy" id="118510"/>
    <lineage>
        <taxon>Eukaryota</taxon>
        <taxon>Viridiplantae</taxon>
        <taxon>Streptophyta</taxon>
        <taxon>Embryophyta</taxon>
        <taxon>Tracheophyta</taxon>
        <taxon>Spermatophyta</taxon>
        <taxon>Magnoliopsida</taxon>
        <taxon>eudicotyledons</taxon>
        <taxon>Gunneridae</taxon>
        <taxon>Pentapetalae</taxon>
        <taxon>asterids</taxon>
        <taxon>campanulids</taxon>
        <taxon>Asterales</taxon>
        <taxon>Asteraceae</taxon>
        <taxon>Asteroideae</taxon>
        <taxon>Anthemideae</taxon>
        <taxon>Anthemidinae</taxon>
        <taxon>Tanacetum</taxon>
    </lineage>
</organism>
<dbReference type="EMBL" id="BKCJ011487114">
    <property type="protein sequence ID" value="GFD37523.1"/>
    <property type="molecule type" value="Genomic_DNA"/>
</dbReference>
<feature type="non-terminal residue" evidence="2">
    <location>
        <position position="111"/>
    </location>
</feature>
<proteinExistence type="predicted"/>
<evidence type="ECO:0000256" key="1">
    <source>
        <dbReference type="SAM" id="Coils"/>
    </source>
</evidence>
<reference evidence="2" key="1">
    <citation type="journal article" date="2019" name="Sci. Rep.">
        <title>Draft genome of Tanacetum cinerariifolium, the natural source of mosquito coil.</title>
        <authorList>
            <person name="Yamashiro T."/>
            <person name="Shiraishi A."/>
            <person name="Satake H."/>
            <person name="Nakayama K."/>
        </authorList>
    </citation>
    <scope>NUCLEOTIDE SEQUENCE</scope>
</reference>
<keyword evidence="1" id="KW-0175">Coiled coil</keyword>
<protein>
    <submittedName>
        <fullName evidence="2">Uncharacterized protein</fullName>
    </submittedName>
</protein>